<dbReference type="GO" id="GO:0004888">
    <property type="term" value="F:transmembrane signaling receptor activity"/>
    <property type="evidence" value="ECO:0007669"/>
    <property type="project" value="InterPro"/>
</dbReference>
<dbReference type="STRING" id="1123062.SAMN02745775_10266"/>
<organism evidence="8 9">
    <name type="scientific">Falsiroseomonas stagni DSM 19981</name>
    <dbReference type="NCBI Taxonomy" id="1123062"/>
    <lineage>
        <taxon>Bacteria</taxon>
        <taxon>Pseudomonadati</taxon>
        <taxon>Pseudomonadota</taxon>
        <taxon>Alphaproteobacteria</taxon>
        <taxon>Acetobacterales</taxon>
        <taxon>Roseomonadaceae</taxon>
        <taxon>Falsiroseomonas</taxon>
    </lineage>
</organism>
<keyword evidence="5" id="KW-1133">Transmembrane helix</keyword>
<dbReference type="InterPro" id="IPR029151">
    <property type="entry name" value="Sensor-like_sf"/>
</dbReference>
<dbReference type="InterPro" id="IPR003660">
    <property type="entry name" value="HAMP_dom"/>
</dbReference>
<proteinExistence type="inferred from homology"/>
<dbReference type="PANTHER" id="PTHR32089:SF112">
    <property type="entry name" value="LYSOZYME-LIKE PROTEIN-RELATED"/>
    <property type="match status" value="1"/>
</dbReference>
<keyword evidence="1 3" id="KW-0807">Transducer</keyword>
<dbReference type="Gene3D" id="3.30.450.20">
    <property type="entry name" value="PAS domain"/>
    <property type="match status" value="1"/>
</dbReference>
<dbReference type="Pfam" id="PF07238">
    <property type="entry name" value="PilZ"/>
    <property type="match status" value="1"/>
</dbReference>
<dbReference type="AlphaFoldDB" id="A0A1I3Z1Q2"/>
<dbReference type="Gene3D" id="6.10.340.10">
    <property type="match status" value="1"/>
</dbReference>
<feature type="transmembrane region" description="Helical" evidence="5">
    <location>
        <begin position="285"/>
        <end position="308"/>
    </location>
</feature>
<evidence type="ECO:0000256" key="2">
    <source>
        <dbReference type="ARBA" id="ARBA00029447"/>
    </source>
</evidence>
<dbReference type="SUPFAM" id="SSF141371">
    <property type="entry name" value="PilZ domain-like"/>
    <property type="match status" value="1"/>
</dbReference>
<gene>
    <name evidence="8" type="ORF">SAMN02745775_10266</name>
</gene>
<evidence type="ECO:0000313" key="9">
    <source>
        <dbReference type="Proteomes" id="UP000199473"/>
    </source>
</evidence>
<feature type="domain" description="HAMP" evidence="7">
    <location>
        <begin position="309"/>
        <end position="362"/>
    </location>
</feature>
<reference evidence="8 9" key="1">
    <citation type="submission" date="2016-10" db="EMBL/GenBank/DDBJ databases">
        <authorList>
            <person name="de Groot N.N."/>
        </authorList>
    </citation>
    <scope>NUCLEOTIDE SEQUENCE [LARGE SCALE GENOMIC DNA]</scope>
    <source>
        <strain evidence="8 9">DSM 19981</strain>
    </source>
</reference>
<evidence type="ECO:0000256" key="5">
    <source>
        <dbReference type="SAM" id="Phobius"/>
    </source>
</evidence>
<keyword evidence="5" id="KW-0812">Transmembrane</keyword>
<dbReference type="Pfam" id="PF14827">
    <property type="entry name" value="dCache_3"/>
    <property type="match status" value="1"/>
</dbReference>
<dbReference type="InterPro" id="IPR029150">
    <property type="entry name" value="dCache_3"/>
</dbReference>
<feature type="domain" description="Methyl-accepting transducer" evidence="6">
    <location>
        <begin position="402"/>
        <end position="638"/>
    </location>
</feature>
<evidence type="ECO:0000256" key="1">
    <source>
        <dbReference type="ARBA" id="ARBA00023224"/>
    </source>
</evidence>
<dbReference type="SMART" id="SM00283">
    <property type="entry name" value="MA"/>
    <property type="match status" value="1"/>
</dbReference>
<dbReference type="InterPro" id="IPR004089">
    <property type="entry name" value="MCPsignal_dom"/>
</dbReference>
<dbReference type="PROSITE" id="PS50885">
    <property type="entry name" value="HAMP"/>
    <property type="match status" value="1"/>
</dbReference>
<dbReference type="GO" id="GO:0007165">
    <property type="term" value="P:signal transduction"/>
    <property type="evidence" value="ECO:0007669"/>
    <property type="project" value="UniProtKB-KW"/>
</dbReference>
<evidence type="ECO:0000256" key="3">
    <source>
        <dbReference type="PROSITE-ProRule" id="PRU00284"/>
    </source>
</evidence>
<evidence type="ECO:0000259" key="7">
    <source>
        <dbReference type="PROSITE" id="PS50885"/>
    </source>
</evidence>
<evidence type="ECO:0000259" key="6">
    <source>
        <dbReference type="PROSITE" id="PS50111"/>
    </source>
</evidence>
<dbReference type="GO" id="GO:0035438">
    <property type="term" value="F:cyclic-di-GMP binding"/>
    <property type="evidence" value="ECO:0007669"/>
    <property type="project" value="InterPro"/>
</dbReference>
<dbReference type="PROSITE" id="PS50111">
    <property type="entry name" value="CHEMOTAXIS_TRANSDUC_2"/>
    <property type="match status" value="1"/>
</dbReference>
<sequence>MSLVSRFSGLRGRLTALAVVPALVAVLLIAASSYSALLAVKQDRQQAELAAASQRLSSALADISRQMHGYAGSLASRPTVVQALALGDAPAAQRLMAETFAAIRAADPTVEVIEATDARGRVLARGHRPERFGDDKSGVPDVAMALAGRPGLGNVMSPASNELAIGATLPVMQEGRVVGTVKAGTRLSASTATMLGELAGGEALLFVNGVLLGSTVPGLTVQSLPPALLAAAREGGSSVPLLVQLGDKGTHTALVVAVKDFQGRPAGAAVLAVPDLPWAMARTAAMLRMLAVAAVVLAVTVLAGLLIAARIARPMVGMAVAMGDIAQERENVAIPGAGRRDEIGRMAGALAKLAEAASEKRRLEAQAAEERAIQLRRAAAMERHTADFGRSIGGVLGSLGEAASAMRETAGGMAASAQQTEAEAARTAQAADSAAGDLGTVAAAAEELASSVSEISRQVATAAMVARETVDQATATDQRMQALTVTADRIGGIVRLISDVAGRTNLLALNATIEAARAGEAGKGFAVVAGEVKQLATQTAKATEEIAAQITAMESATRGAADAMQGVVASIRRMDEVAATIAAAVEEQGVATQEINQRVQSVSSSTPVVTGAMEELSSIARNSGTDSRAVLGAAEGLAAQTVTLRQEVDGFLAAIRGDTGERRRFERLPAQGSRVGLVLPGRAEQAVELVDVSAGGAALRCAVDLAPGTEVSVTLAPGQKPEAARVVRAEGGVLALVFRTAPSMAAEPLLDRLRGAKRAA</sequence>
<keyword evidence="5" id="KW-0472">Membrane</keyword>
<feature type="coiled-coil region" evidence="4">
    <location>
        <begin position="346"/>
        <end position="373"/>
    </location>
</feature>
<dbReference type="Pfam" id="PF00015">
    <property type="entry name" value="MCPsignal"/>
    <property type="match status" value="1"/>
</dbReference>
<dbReference type="Proteomes" id="UP000199473">
    <property type="component" value="Unassembled WGS sequence"/>
</dbReference>
<dbReference type="GO" id="GO:0016020">
    <property type="term" value="C:membrane"/>
    <property type="evidence" value="ECO:0007669"/>
    <property type="project" value="InterPro"/>
</dbReference>
<keyword evidence="9" id="KW-1185">Reference proteome</keyword>
<dbReference type="SUPFAM" id="SSF103190">
    <property type="entry name" value="Sensory domain-like"/>
    <property type="match status" value="1"/>
</dbReference>
<dbReference type="SUPFAM" id="SSF58104">
    <property type="entry name" value="Methyl-accepting chemotaxis protein (MCP) signaling domain"/>
    <property type="match status" value="1"/>
</dbReference>
<dbReference type="PANTHER" id="PTHR32089">
    <property type="entry name" value="METHYL-ACCEPTING CHEMOTAXIS PROTEIN MCPB"/>
    <property type="match status" value="1"/>
</dbReference>
<accession>A0A1I3Z1Q2</accession>
<evidence type="ECO:0000313" key="8">
    <source>
        <dbReference type="EMBL" id="SFK38028.1"/>
    </source>
</evidence>
<dbReference type="PRINTS" id="PR00260">
    <property type="entry name" value="CHEMTRNSDUCR"/>
</dbReference>
<keyword evidence="4" id="KW-0175">Coiled coil</keyword>
<name>A0A1I3Z1Q2_9PROT</name>
<dbReference type="Gene3D" id="2.40.10.220">
    <property type="entry name" value="predicted glycosyltransferase like domains"/>
    <property type="match status" value="1"/>
</dbReference>
<dbReference type="EMBL" id="FOSQ01000002">
    <property type="protein sequence ID" value="SFK38028.1"/>
    <property type="molecule type" value="Genomic_DNA"/>
</dbReference>
<evidence type="ECO:0000256" key="4">
    <source>
        <dbReference type="SAM" id="Coils"/>
    </source>
</evidence>
<dbReference type="InterPro" id="IPR004090">
    <property type="entry name" value="Chemotax_Me-accpt_rcpt"/>
</dbReference>
<comment type="similarity">
    <text evidence="2">Belongs to the methyl-accepting chemotaxis (MCP) protein family.</text>
</comment>
<dbReference type="GO" id="GO:0006935">
    <property type="term" value="P:chemotaxis"/>
    <property type="evidence" value="ECO:0007669"/>
    <property type="project" value="InterPro"/>
</dbReference>
<dbReference type="InterPro" id="IPR009875">
    <property type="entry name" value="PilZ_domain"/>
</dbReference>
<protein>
    <submittedName>
        <fullName evidence="8">Methyl-accepting chemotaxis protein</fullName>
    </submittedName>
</protein>
<dbReference type="Gene3D" id="1.10.287.950">
    <property type="entry name" value="Methyl-accepting chemotaxis protein"/>
    <property type="match status" value="1"/>
</dbReference>